<evidence type="ECO:0000313" key="2">
    <source>
        <dbReference type="EMBL" id="AMA76274.1"/>
    </source>
</evidence>
<dbReference type="EMBL" id="CP014141">
    <property type="protein sequence ID" value="AMA76274.1"/>
    <property type="molecule type" value="Genomic_DNA"/>
</dbReference>
<keyword evidence="1" id="KW-0732">Signal</keyword>
<organism evidence="2 3">
    <name type="scientific">Thermus parvatiensis</name>
    <dbReference type="NCBI Taxonomy" id="456163"/>
    <lineage>
        <taxon>Bacteria</taxon>
        <taxon>Thermotogati</taxon>
        <taxon>Deinococcota</taxon>
        <taxon>Deinococci</taxon>
        <taxon>Thermales</taxon>
        <taxon>Thermaceae</taxon>
        <taxon>Thermus</taxon>
    </lineage>
</organism>
<proteinExistence type="predicted"/>
<reference evidence="2 3" key="1">
    <citation type="submission" date="2016-01" db="EMBL/GenBank/DDBJ databases">
        <title>Genome sequence of Thermus parvatiensis, a thermophile isolated from a hot water spring.</title>
        <authorList>
            <person name="Tripathi C."/>
            <person name="Lal R."/>
        </authorList>
    </citation>
    <scope>NUCLEOTIDE SEQUENCE [LARGE SCALE GENOMIC DNA]</scope>
    <source>
        <strain evidence="2 3">RL</strain>
    </source>
</reference>
<name>A0A0X8D9B8_9DEIN</name>
<dbReference type="KEGG" id="tpar:AV541_06580"/>
<gene>
    <name evidence="2" type="ORF">AV541_06580</name>
</gene>
<evidence type="ECO:0000313" key="3">
    <source>
        <dbReference type="Proteomes" id="UP000061630"/>
    </source>
</evidence>
<protein>
    <recommendedName>
        <fullName evidence="4">Lipoprotein</fullName>
    </recommendedName>
</protein>
<dbReference type="Proteomes" id="UP000061630">
    <property type="component" value="Chromosome"/>
</dbReference>
<evidence type="ECO:0008006" key="4">
    <source>
        <dbReference type="Google" id="ProtNLM"/>
    </source>
</evidence>
<feature type="signal peptide" evidence="1">
    <location>
        <begin position="1"/>
        <end position="17"/>
    </location>
</feature>
<accession>A0A0X8D9B8</accession>
<evidence type="ECO:0000256" key="1">
    <source>
        <dbReference type="SAM" id="SignalP"/>
    </source>
</evidence>
<dbReference type="AlphaFoldDB" id="A0A0X8D9B8"/>
<dbReference type="PROSITE" id="PS51257">
    <property type="entry name" value="PROKAR_LIPOPROTEIN"/>
    <property type="match status" value="1"/>
</dbReference>
<feature type="chain" id="PRO_5007065537" description="Lipoprotein" evidence="1">
    <location>
        <begin position="18"/>
        <end position="539"/>
    </location>
</feature>
<dbReference type="RefSeq" id="WP_060384838.1">
    <property type="nucleotide sequence ID" value="NZ_CP014141.1"/>
</dbReference>
<sequence>MRRWLLFLPLLAAPAWAACADRPYVLETEEGLLGGENLSYEEGVLLVEGRACLERPGLALEAPWIRYLEEEGGFLAPSLSGEVEGWRLQAEGMEGKALLRVRLAKGSLRAEAERLLLERPPMGEEVFLEAPAYRVRAERATFTGEEARLQGFLATPCPCGEDLRLVMEEAVFRVDTGELVGDAALGLFGLEVPLEEARLNVHRRPSLASPFILSTTEEEGLTLGLKDLPLPQPGEEVGRWSRRLTVMGTGLNSPQAALLLGLKEGGLGAEVQLGYAAGVRAFGEGVYLAYTPNPPDTTTPRLEARYAPSLRLEGLALTPFLRYAETGARTGLTLGAEGSYRLEVREGPFRLALTPSALLALYPGLGHDPYLVLGGSAEVGYGEGPFRARLLYAGRYAALSPTPAFAYEERAEFQSLQVEAGFAEVSLLYRLENPLGDRVDRVEAAYAAEGLGRLALAWVRGSYAEWRLAYASPLPQRTCCQALWLAPELGLGPEGPSRYGLTLRYYDGCFAYEVRAARVLQGQHDEATGYTLSFGLTLR</sequence>